<dbReference type="SMART" id="SM01373">
    <property type="entry name" value="MAGE"/>
    <property type="match status" value="1"/>
</dbReference>
<dbReference type="PANTHER" id="PTHR11736:SF85">
    <property type="entry name" value="MAGE DOMAIN-CONTAINING PROTEIN MAGEA13P-RELATED"/>
    <property type="match status" value="1"/>
</dbReference>
<dbReference type="Gene3D" id="1.10.10.1210">
    <property type="entry name" value="MAGE homology domain, winged helix WH2 motif"/>
    <property type="match status" value="1"/>
</dbReference>
<dbReference type="SMART" id="SM01392">
    <property type="entry name" value="MAGE_N"/>
    <property type="match status" value="1"/>
</dbReference>
<dbReference type="Pfam" id="PF12440">
    <property type="entry name" value="MAGE_N"/>
    <property type="match status" value="1"/>
</dbReference>
<dbReference type="Pfam" id="PF01454">
    <property type="entry name" value="MAGE"/>
    <property type="match status" value="1"/>
</dbReference>
<dbReference type="RefSeq" id="XP_008590710.1">
    <property type="nucleotide sequence ID" value="XM_008592488.1"/>
</dbReference>
<accession>A0ABM0SCW9</accession>
<gene>
    <name evidence="4" type="primary">LOC103608041</name>
</gene>
<evidence type="ECO:0000313" key="3">
    <source>
        <dbReference type="Proteomes" id="UP000694923"/>
    </source>
</evidence>
<reference evidence="4" key="1">
    <citation type="submission" date="2025-08" db="UniProtKB">
        <authorList>
            <consortium name="RefSeq"/>
        </authorList>
    </citation>
    <scope>IDENTIFICATION</scope>
</reference>
<protein>
    <submittedName>
        <fullName evidence="4">MAGE domain-containing protein MAGEA13P</fullName>
    </submittedName>
</protein>
<feature type="region of interest" description="Disordered" evidence="1">
    <location>
        <begin position="1"/>
        <end position="31"/>
    </location>
</feature>
<dbReference type="GeneID" id="103608041"/>
<dbReference type="InterPro" id="IPR041899">
    <property type="entry name" value="MAGE_WH2"/>
</dbReference>
<dbReference type="PANTHER" id="PTHR11736">
    <property type="entry name" value="MELANOMA-ASSOCIATED ANTIGEN MAGE ANTIGEN"/>
    <property type="match status" value="1"/>
</dbReference>
<sequence length="349" mass="38845">MMPHGQKSQHCELEEGLHAQEEAPGLVGAQVPAAEEMEAVASALSTLNLGNPEEVPAAGTVNPPQSPQRSYSFSTAIKATPPSQSDEGSRSQEDEDPSTSRAPSDHEFLLSYALDKKMAQLVKFMSVKYRAEEPITEAEMLKNVIREYKEYFPTIFKKACECLEVVFGIDVKQVDPINHSYVLVKTLDLTYDGRLSNDQGMPKTGLLMLTLGVIFMEGNCASEEKIWKVLNMTTVYADKKDFMYVELRKLITKDLVQEKYLEYRQVPNSDPPRYEFLWGPRAHVETSKMEVLEFFCKVSGSHATSFPSLYMEALRDEKVRAQATIASVGSTTAMASAHSKAQSSSFSSP</sequence>
<organism evidence="3 4">
    <name type="scientific">Galeopterus variegatus</name>
    <name type="common">Malayan flying lemur</name>
    <name type="synonym">Cynocephalus variegatus</name>
    <dbReference type="NCBI Taxonomy" id="482537"/>
    <lineage>
        <taxon>Eukaryota</taxon>
        <taxon>Metazoa</taxon>
        <taxon>Chordata</taxon>
        <taxon>Craniata</taxon>
        <taxon>Vertebrata</taxon>
        <taxon>Euteleostomi</taxon>
        <taxon>Mammalia</taxon>
        <taxon>Eutheria</taxon>
        <taxon>Euarchontoglires</taxon>
        <taxon>Dermoptera</taxon>
        <taxon>Cynocephalidae</taxon>
        <taxon>Galeopterus</taxon>
    </lineage>
</organism>
<dbReference type="Gene3D" id="1.10.10.1200">
    <property type="entry name" value="MAGE homology domain, winged helix WH1 motif"/>
    <property type="match status" value="1"/>
</dbReference>
<evidence type="ECO:0000256" key="1">
    <source>
        <dbReference type="SAM" id="MobiDB-lite"/>
    </source>
</evidence>
<dbReference type="InterPro" id="IPR037445">
    <property type="entry name" value="MAGE"/>
</dbReference>
<feature type="compositionally biased region" description="Polar residues" evidence="1">
    <location>
        <begin position="67"/>
        <end position="86"/>
    </location>
</feature>
<name>A0ABM0SCW9_GALVR</name>
<dbReference type="InterPro" id="IPR002190">
    <property type="entry name" value="MHD_dom"/>
</dbReference>
<feature type="domain" description="MAGE" evidence="2">
    <location>
        <begin position="114"/>
        <end position="313"/>
    </location>
</feature>
<dbReference type="InterPro" id="IPR021072">
    <property type="entry name" value="MAGE_N"/>
</dbReference>
<evidence type="ECO:0000313" key="4">
    <source>
        <dbReference type="RefSeq" id="XP_008590710.1"/>
    </source>
</evidence>
<feature type="compositionally biased region" description="Basic and acidic residues" evidence="1">
    <location>
        <begin position="9"/>
        <end position="21"/>
    </location>
</feature>
<dbReference type="PROSITE" id="PS50838">
    <property type="entry name" value="MAGE"/>
    <property type="match status" value="1"/>
</dbReference>
<dbReference type="InterPro" id="IPR041898">
    <property type="entry name" value="MAGE_WH1"/>
</dbReference>
<feature type="region of interest" description="Disordered" evidence="1">
    <location>
        <begin position="51"/>
        <end position="105"/>
    </location>
</feature>
<dbReference type="Proteomes" id="UP000694923">
    <property type="component" value="Unplaced"/>
</dbReference>
<proteinExistence type="predicted"/>
<evidence type="ECO:0000259" key="2">
    <source>
        <dbReference type="PROSITE" id="PS50838"/>
    </source>
</evidence>
<keyword evidence="3" id="KW-1185">Reference proteome</keyword>